<keyword evidence="7" id="KW-1133">Transmembrane helix</keyword>
<keyword evidence="4" id="KW-0804">Transcription</keyword>
<sequence length="531" mass="59685">MKKRESGVAKGELLSPLTQTPKRSKKRSSVALNAEASEVNDGEEENREKHSHKKKKKKSRSSQLEREVPQAQEPSREDPSESSSPEVSPRRKSARYSESPAGGIVRKIDTLPPNSTDLMAKLPSPLIVTYRGGGPQRPGSSTAQSDPGAQSKVFLRNKGSPVDEELVMVQPQMDDAGQPNPNVYFQSQPVNVSRHYSKSSRHFIVIKDKRTGDVELRETIWFHMNPCFPALDASVSLDSRTAEKDDDEEKIQLRRREAYEKRIMAFGSKKAQDSHRKISKNDANVFLDDMKDMLLDFKDMPEREAVDPLVDVLPPRNVDSGSPEGVYVLEDMFSSKVLAVLNGVVREFINSLPQQRRTWKESGHFSPVFWSLQSLLPGGRFTDERKVLQTLIIAFLHVLLKVPRTSELTGRGQKPPWFPNYVLTCFLETFYERVGKTQRRSPKAENMLLCYLGAVLFMLLDFCVPVSVVAEKLAIQPSKLSIVLAALGGHTKRGVGQGAVVQLTIPLLKLEELESKMNWRKRKGEQGRGKK</sequence>
<evidence type="ECO:0000256" key="7">
    <source>
        <dbReference type="SAM" id="Phobius"/>
    </source>
</evidence>
<dbReference type="EMBL" id="OB660804">
    <property type="protein sequence ID" value="CAD7226335.1"/>
    <property type="molecule type" value="Genomic_DNA"/>
</dbReference>
<feature type="compositionally biased region" description="Basic and acidic residues" evidence="6">
    <location>
        <begin position="63"/>
        <end position="79"/>
    </location>
</feature>
<accession>A0A7R8W7F8</accession>
<dbReference type="PANTHER" id="PTHR14440">
    <property type="entry name" value="DNA-DIRECTED RNA POLYMERASE I SUBUNIT RPA49"/>
    <property type="match status" value="1"/>
</dbReference>
<keyword evidence="7" id="KW-0472">Membrane</keyword>
<keyword evidence="3" id="KW-0240">DNA-directed RNA polymerase</keyword>
<evidence type="ECO:0000256" key="2">
    <source>
        <dbReference type="ARBA" id="ARBA00009430"/>
    </source>
</evidence>
<dbReference type="OrthoDB" id="277398at2759"/>
<dbReference type="Pfam" id="PF06870">
    <property type="entry name" value="RNA_pol_I_A49"/>
    <property type="match status" value="1"/>
</dbReference>
<evidence type="ECO:0000256" key="4">
    <source>
        <dbReference type="ARBA" id="ARBA00023163"/>
    </source>
</evidence>
<evidence type="ECO:0000256" key="1">
    <source>
        <dbReference type="ARBA" id="ARBA00004604"/>
    </source>
</evidence>
<name>A0A7R8W7F8_9CRUS</name>
<feature type="region of interest" description="Disordered" evidence="6">
    <location>
        <begin position="1"/>
        <end position="153"/>
    </location>
</feature>
<evidence type="ECO:0000256" key="6">
    <source>
        <dbReference type="SAM" id="MobiDB-lite"/>
    </source>
</evidence>
<evidence type="ECO:0000256" key="3">
    <source>
        <dbReference type="ARBA" id="ARBA00022478"/>
    </source>
</evidence>
<feature type="compositionally biased region" description="Polar residues" evidence="6">
    <location>
        <begin position="138"/>
        <end position="148"/>
    </location>
</feature>
<dbReference type="AlphaFoldDB" id="A0A7R8W7F8"/>
<evidence type="ECO:0000313" key="8">
    <source>
        <dbReference type="EMBL" id="CAD7226335.1"/>
    </source>
</evidence>
<comment type="similarity">
    <text evidence="2">Belongs to the eukaryotic RPA49/POLR1E RNA polymerase subunit family.</text>
</comment>
<dbReference type="InterPro" id="IPR009668">
    <property type="entry name" value="RNA_pol-assoc_fac_A49-like"/>
</dbReference>
<organism evidence="8">
    <name type="scientific">Cyprideis torosa</name>
    <dbReference type="NCBI Taxonomy" id="163714"/>
    <lineage>
        <taxon>Eukaryota</taxon>
        <taxon>Metazoa</taxon>
        <taxon>Ecdysozoa</taxon>
        <taxon>Arthropoda</taxon>
        <taxon>Crustacea</taxon>
        <taxon>Oligostraca</taxon>
        <taxon>Ostracoda</taxon>
        <taxon>Podocopa</taxon>
        <taxon>Podocopida</taxon>
        <taxon>Cytherocopina</taxon>
        <taxon>Cytheroidea</taxon>
        <taxon>Cytherideidae</taxon>
        <taxon>Cyprideis</taxon>
    </lineage>
</organism>
<dbReference type="GO" id="GO:0006351">
    <property type="term" value="P:DNA-templated transcription"/>
    <property type="evidence" value="ECO:0007669"/>
    <property type="project" value="InterPro"/>
</dbReference>
<protein>
    <submittedName>
        <fullName evidence="8">Uncharacterized protein</fullName>
    </submittedName>
</protein>
<dbReference type="GO" id="GO:0000428">
    <property type="term" value="C:DNA-directed RNA polymerase complex"/>
    <property type="evidence" value="ECO:0007669"/>
    <property type="project" value="UniProtKB-KW"/>
</dbReference>
<feature type="transmembrane region" description="Helical" evidence="7">
    <location>
        <begin position="448"/>
        <end position="470"/>
    </location>
</feature>
<dbReference type="GO" id="GO:0003677">
    <property type="term" value="F:DNA binding"/>
    <property type="evidence" value="ECO:0007669"/>
    <property type="project" value="InterPro"/>
</dbReference>
<proteinExistence type="inferred from homology"/>
<keyword evidence="5" id="KW-0539">Nucleus</keyword>
<keyword evidence="7" id="KW-0812">Transmembrane</keyword>
<reference evidence="8" key="1">
    <citation type="submission" date="2020-11" db="EMBL/GenBank/DDBJ databases">
        <authorList>
            <person name="Tran Van P."/>
        </authorList>
    </citation>
    <scope>NUCLEOTIDE SEQUENCE</scope>
</reference>
<feature type="compositionally biased region" description="Basic residues" evidence="6">
    <location>
        <begin position="49"/>
        <end position="60"/>
    </location>
</feature>
<evidence type="ECO:0000256" key="5">
    <source>
        <dbReference type="ARBA" id="ARBA00023242"/>
    </source>
</evidence>
<comment type="subcellular location">
    <subcellularLocation>
        <location evidence="1">Nucleus</location>
        <location evidence="1">Nucleolus</location>
    </subcellularLocation>
</comment>
<dbReference type="GO" id="GO:0005730">
    <property type="term" value="C:nucleolus"/>
    <property type="evidence" value="ECO:0007669"/>
    <property type="project" value="UniProtKB-SubCell"/>
</dbReference>
<gene>
    <name evidence="8" type="ORF">CTOB1V02_LOCUS4255</name>
</gene>